<dbReference type="PANTHER" id="PTHR44027:SF7">
    <property type="entry name" value="DNAJ HOMOLOG SUBFAMILY C MEMBER 5 HOMOLOG"/>
    <property type="match status" value="1"/>
</dbReference>
<evidence type="ECO:0000256" key="3">
    <source>
        <dbReference type="ARBA" id="ARBA00023139"/>
    </source>
</evidence>
<keyword evidence="7" id="KW-1133">Transmembrane helix</keyword>
<dbReference type="InterPro" id="IPR051434">
    <property type="entry name" value="DnaJ_C_subfamily_member5"/>
</dbReference>
<dbReference type="PANTHER" id="PTHR44027">
    <property type="entry name" value="DNAJ HOMOLOG SUBFAMILY C MEMBER 5 HOMOLOG"/>
    <property type="match status" value="1"/>
</dbReference>
<dbReference type="Pfam" id="PF10269">
    <property type="entry name" value="Tmemb_185A"/>
    <property type="match status" value="1"/>
</dbReference>
<feature type="transmembrane region" description="Helical" evidence="7">
    <location>
        <begin position="308"/>
        <end position="328"/>
    </location>
</feature>
<feature type="transmembrane region" description="Helical" evidence="7">
    <location>
        <begin position="277"/>
        <end position="296"/>
    </location>
</feature>
<feature type="transmembrane region" description="Helical" evidence="7">
    <location>
        <begin position="231"/>
        <end position="256"/>
    </location>
</feature>
<dbReference type="PROSITE" id="PS00636">
    <property type="entry name" value="DNAJ_1"/>
    <property type="match status" value="1"/>
</dbReference>
<sequence>MDRNTTGLYETLGISKAATSEEIKKAYRRLALRYHPDKNPDSADQFKDISHAYEVLGDEQKRRVYDRYGELGLQMMGTMASPLFDPEIESMICTVVLVMDVILVLLIVFFSFLALKIDGRVTWAWATVWIPLWLINVFVFYTLGRFLLSSPNDDDDDDDDNGRQTHRADHNDDEAMEGDETKRQQERKTKQRMRWITRGLLMIYFVLALLFQIFIVLALDQKVLWSASTIFIPYFVLEGLNVCLMLADYAIAVMVIQQQLSLDGQLGMKALILHGMALFFNKCWLFVLRVALFVLMALRIDGTITCSWAVVFIPLYLVAVKYAIQLALSYRRFSRLPQPEVAQQGKMTVLVGAVVLLVLGVLVYALVGLLARRLDGAWYLSMATVFVPIFIVLAVVTCCCGCCLPCLMMISTLGDLEDIDSTQALIDPNRRITQSGER</sequence>
<dbReference type="Gene3D" id="1.10.287.110">
    <property type="entry name" value="DnaJ domain"/>
    <property type="match status" value="1"/>
</dbReference>
<proteinExistence type="predicted"/>
<evidence type="ECO:0000256" key="5">
    <source>
        <dbReference type="ARBA" id="ARBA00023288"/>
    </source>
</evidence>
<dbReference type="InterPro" id="IPR018253">
    <property type="entry name" value="DnaJ_domain_CS"/>
</dbReference>
<feature type="transmembrane region" description="Helical" evidence="7">
    <location>
        <begin position="195"/>
        <end position="219"/>
    </location>
</feature>
<dbReference type="PROSITE" id="PS50076">
    <property type="entry name" value="DNAJ_2"/>
    <property type="match status" value="1"/>
</dbReference>
<keyword evidence="5" id="KW-0449">Lipoprotein</keyword>
<organism evidence="9">
    <name type="scientific">Absidia glauca</name>
    <name type="common">Pin mould</name>
    <dbReference type="NCBI Taxonomy" id="4829"/>
    <lineage>
        <taxon>Eukaryota</taxon>
        <taxon>Fungi</taxon>
        <taxon>Fungi incertae sedis</taxon>
        <taxon>Mucoromycota</taxon>
        <taxon>Mucoromycotina</taxon>
        <taxon>Mucoromycetes</taxon>
        <taxon>Mucorales</taxon>
        <taxon>Cunninghamellaceae</taxon>
        <taxon>Absidia</taxon>
    </lineage>
</organism>
<evidence type="ECO:0000313" key="9">
    <source>
        <dbReference type="EMBL" id="SAM09164.1"/>
    </source>
</evidence>
<dbReference type="OrthoDB" id="10250354at2759"/>
<evidence type="ECO:0000256" key="4">
    <source>
        <dbReference type="ARBA" id="ARBA00023186"/>
    </source>
</evidence>
<evidence type="ECO:0000259" key="8">
    <source>
        <dbReference type="PROSITE" id="PS50076"/>
    </source>
</evidence>
<evidence type="ECO:0000256" key="7">
    <source>
        <dbReference type="SAM" id="Phobius"/>
    </source>
</evidence>
<dbReference type="EMBL" id="LT554985">
    <property type="protein sequence ID" value="SAM09164.1"/>
    <property type="molecule type" value="Genomic_DNA"/>
</dbReference>
<dbReference type="CDD" id="cd06257">
    <property type="entry name" value="DnaJ"/>
    <property type="match status" value="1"/>
</dbReference>
<keyword evidence="2 7" id="KW-0472">Membrane</keyword>
<feature type="transmembrane region" description="Helical" evidence="7">
    <location>
        <begin position="377"/>
        <end position="404"/>
    </location>
</feature>
<feature type="compositionally biased region" description="Basic and acidic residues" evidence="6">
    <location>
        <begin position="161"/>
        <end position="170"/>
    </location>
</feature>
<evidence type="ECO:0000256" key="2">
    <source>
        <dbReference type="ARBA" id="ARBA00023136"/>
    </source>
</evidence>
<keyword evidence="3" id="KW-0564">Palmitate</keyword>
<accession>A0A168SYI5</accession>
<dbReference type="Pfam" id="PF00226">
    <property type="entry name" value="DnaJ"/>
    <property type="match status" value="1"/>
</dbReference>
<feature type="domain" description="J" evidence="8">
    <location>
        <begin position="7"/>
        <end position="69"/>
    </location>
</feature>
<evidence type="ECO:0000313" key="10">
    <source>
        <dbReference type="Proteomes" id="UP000078561"/>
    </source>
</evidence>
<dbReference type="SUPFAM" id="SSF46565">
    <property type="entry name" value="Chaperone J-domain"/>
    <property type="match status" value="1"/>
</dbReference>
<dbReference type="GO" id="GO:0016020">
    <property type="term" value="C:membrane"/>
    <property type="evidence" value="ECO:0007669"/>
    <property type="project" value="UniProtKB-SubCell"/>
</dbReference>
<protein>
    <recommendedName>
        <fullName evidence="8">J domain-containing protein</fullName>
    </recommendedName>
</protein>
<dbReference type="InterPro" id="IPR019396">
    <property type="entry name" value="TM_Fragile-X-F-assoc"/>
</dbReference>
<dbReference type="AlphaFoldDB" id="A0A168SYI5"/>
<feature type="transmembrane region" description="Helical" evidence="7">
    <location>
        <begin position="121"/>
        <end position="143"/>
    </location>
</feature>
<dbReference type="InParanoid" id="A0A168SYI5"/>
<dbReference type="InterPro" id="IPR001623">
    <property type="entry name" value="DnaJ_domain"/>
</dbReference>
<keyword evidence="10" id="KW-1185">Reference proteome</keyword>
<evidence type="ECO:0000256" key="1">
    <source>
        <dbReference type="ARBA" id="ARBA00004635"/>
    </source>
</evidence>
<feature type="transmembrane region" description="Helical" evidence="7">
    <location>
        <begin position="349"/>
        <end position="371"/>
    </location>
</feature>
<evidence type="ECO:0000256" key="6">
    <source>
        <dbReference type="SAM" id="MobiDB-lite"/>
    </source>
</evidence>
<comment type="subcellular location">
    <subcellularLocation>
        <location evidence="1">Membrane</location>
        <topology evidence="1">Lipid-anchor</topology>
    </subcellularLocation>
</comment>
<keyword evidence="7" id="KW-0812">Transmembrane</keyword>
<dbReference type="InterPro" id="IPR036869">
    <property type="entry name" value="J_dom_sf"/>
</dbReference>
<dbReference type="OMA" id="QHTHDAY"/>
<feature type="region of interest" description="Disordered" evidence="6">
    <location>
        <begin position="153"/>
        <end position="187"/>
    </location>
</feature>
<name>A0A168SYI5_ABSGL</name>
<dbReference type="SMART" id="SM00271">
    <property type="entry name" value="DnaJ"/>
    <property type="match status" value="1"/>
</dbReference>
<dbReference type="PRINTS" id="PR00625">
    <property type="entry name" value="JDOMAIN"/>
</dbReference>
<reference evidence="9" key="1">
    <citation type="submission" date="2016-04" db="EMBL/GenBank/DDBJ databases">
        <authorList>
            <person name="Evans L.H."/>
            <person name="Alamgir A."/>
            <person name="Owens N."/>
            <person name="Weber N.D."/>
            <person name="Virtaneva K."/>
            <person name="Barbian K."/>
            <person name="Babar A."/>
            <person name="Rosenke K."/>
        </authorList>
    </citation>
    <scope>NUCLEOTIDE SEQUENCE [LARGE SCALE GENOMIC DNA]</scope>
    <source>
        <strain evidence="9">CBS 101.48</strain>
    </source>
</reference>
<feature type="transmembrane region" description="Helical" evidence="7">
    <location>
        <begin position="91"/>
        <end position="115"/>
    </location>
</feature>
<dbReference type="Proteomes" id="UP000078561">
    <property type="component" value="Unassembled WGS sequence"/>
</dbReference>
<dbReference type="GO" id="GO:0005737">
    <property type="term" value="C:cytoplasm"/>
    <property type="evidence" value="ECO:0007669"/>
    <property type="project" value="UniProtKB-ARBA"/>
</dbReference>
<keyword evidence="4" id="KW-0143">Chaperone</keyword>
<gene>
    <name evidence="9" type="primary">ABSGL_14838.1 scaffold 14966</name>
</gene>
<dbReference type="STRING" id="4829.A0A168SYI5"/>